<name>A0A3Q3WEK9_MOLML</name>
<dbReference type="Ensembl" id="ENSMMOT00000007339.1">
    <property type="protein sequence ID" value="ENSMMOP00000007204.1"/>
    <property type="gene ID" value="ENSMMOG00000005597.1"/>
</dbReference>
<reference evidence="1" key="1">
    <citation type="submission" date="2025-08" db="UniProtKB">
        <authorList>
            <consortium name="Ensembl"/>
        </authorList>
    </citation>
    <scope>IDENTIFICATION</scope>
</reference>
<sequence>GERLNIPRKFIPPCHSSHYLKPHRRGIYDMYHGTSVASARLIISNGFKQSSSGMLGQGVYVSRDKKKADSYPLGSKSTDRVILALHVRPGRVKRIDKADHPLRTTWHANGYDTAWVPPNCGMTLVRSGREEDCVFDPKRVEVVGIAQAPDNAIRSELQQLLSKTAKRPRRRGNGAADACSLCKRKTQQGAPHIKQTCWECGRNICILMSKHVCPAKPGRE</sequence>
<dbReference type="AlphaFoldDB" id="A0A3Q3WEK9"/>
<organism evidence="1 2">
    <name type="scientific">Mola mola</name>
    <name type="common">Ocean sunfish</name>
    <name type="synonym">Tetraodon mola</name>
    <dbReference type="NCBI Taxonomy" id="94237"/>
    <lineage>
        <taxon>Eukaryota</taxon>
        <taxon>Metazoa</taxon>
        <taxon>Chordata</taxon>
        <taxon>Craniata</taxon>
        <taxon>Vertebrata</taxon>
        <taxon>Euteleostomi</taxon>
        <taxon>Actinopterygii</taxon>
        <taxon>Neopterygii</taxon>
        <taxon>Teleostei</taxon>
        <taxon>Neoteleostei</taxon>
        <taxon>Acanthomorphata</taxon>
        <taxon>Eupercaria</taxon>
        <taxon>Tetraodontiformes</taxon>
        <taxon>Molidae</taxon>
        <taxon>Mola</taxon>
    </lineage>
</organism>
<protein>
    <submittedName>
        <fullName evidence="1">Uncharacterized protein</fullName>
    </submittedName>
</protein>
<proteinExistence type="predicted"/>
<evidence type="ECO:0000313" key="1">
    <source>
        <dbReference type="Ensembl" id="ENSMMOP00000007204.1"/>
    </source>
</evidence>
<dbReference type="SUPFAM" id="SSF56399">
    <property type="entry name" value="ADP-ribosylation"/>
    <property type="match status" value="1"/>
</dbReference>
<dbReference type="GO" id="GO:0005737">
    <property type="term" value="C:cytoplasm"/>
    <property type="evidence" value="ECO:0007669"/>
    <property type="project" value="TreeGrafter"/>
</dbReference>
<accession>A0A3Q3WEK9</accession>
<dbReference type="OMA" id="NICILMA"/>
<dbReference type="PANTHER" id="PTHR36542">
    <property type="entry name" value="GIG2-LIKE PROTEIN DRED-RELATED"/>
    <property type="match status" value="1"/>
</dbReference>
<reference evidence="1" key="2">
    <citation type="submission" date="2025-09" db="UniProtKB">
        <authorList>
            <consortium name="Ensembl"/>
        </authorList>
    </citation>
    <scope>IDENTIFICATION</scope>
</reference>
<dbReference type="Proteomes" id="UP000261620">
    <property type="component" value="Unplaced"/>
</dbReference>
<evidence type="ECO:0000313" key="2">
    <source>
        <dbReference type="Proteomes" id="UP000261620"/>
    </source>
</evidence>
<dbReference type="Gene3D" id="3.90.175.10">
    <property type="entry name" value="Diphtheria Toxin, domain 1"/>
    <property type="match status" value="1"/>
</dbReference>
<keyword evidence="2" id="KW-1185">Reference proteome</keyword>
<dbReference type="PANTHER" id="PTHR36542:SF6">
    <property type="entry name" value="GIG2-LIKE PROTEIN DREP"/>
    <property type="match status" value="1"/>
</dbReference>